<proteinExistence type="predicted"/>
<evidence type="ECO:0000313" key="2">
    <source>
        <dbReference type="WBParaSite" id="PTRK_0000493800.1"/>
    </source>
</evidence>
<dbReference type="AlphaFoldDB" id="A0A0N4ZBM7"/>
<accession>A0A0N4ZBM7</accession>
<keyword evidence="1" id="KW-1185">Reference proteome</keyword>
<reference evidence="2" key="1">
    <citation type="submission" date="2017-02" db="UniProtKB">
        <authorList>
            <consortium name="WormBaseParasite"/>
        </authorList>
    </citation>
    <scope>IDENTIFICATION</scope>
</reference>
<organism evidence="1 2">
    <name type="scientific">Parastrongyloides trichosuri</name>
    <name type="common">Possum-specific nematode worm</name>
    <dbReference type="NCBI Taxonomy" id="131310"/>
    <lineage>
        <taxon>Eukaryota</taxon>
        <taxon>Metazoa</taxon>
        <taxon>Ecdysozoa</taxon>
        <taxon>Nematoda</taxon>
        <taxon>Chromadorea</taxon>
        <taxon>Rhabditida</taxon>
        <taxon>Tylenchina</taxon>
        <taxon>Panagrolaimomorpha</taxon>
        <taxon>Strongyloidoidea</taxon>
        <taxon>Strongyloididae</taxon>
        <taxon>Parastrongyloides</taxon>
    </lineage>
</organism>
<name>A0A0N4ZBM7_PARTI</name>
<dbReference type="WBParaSite" id="PTRK_0000493800.1">
    <property type="protein sequence ID" value="PTRK_0000493800.1"/>
    <property type="gene ID" value="PTRK_0000493800"/>
</dbReference>
<dbReference type="Proteomes" id="UP000038045">
    <property type="component" value="Unplaced"/>
</dbReference>
<evidence type="ECO:0000313" key="1">
    <source>
        <dbReference type="Proteomes" id="UP000038045"/>
    </source>
</evidence>
<protein>
    <submittedName>
        <fullName evidence="2">BTB_2 domain-containing protein</fullName>
    </submittedName>
</protein>
<sequence length="167" mass="20368">MNFPNEQIPEDEDKMCLRDLVGMNRIEYNERKNARDLDQSWTKLDYEQISRMRSRDMFCNIRTRNNNDDKMNNYNNARDDEDTIWYMTLTFPQNERIEEFNLGIFLERKGLTSFFIDYMGQSYYIRSPHKCIIEKIQTFFDKERLCGAIKLPFKVRQQMFPTFNVNF</sequence>